<accession>A0AAD3THV7</accession>
<evidence type="ECO:0000313" key="2">
    <source>
        <dbReference type="EMBL" id="GMH29057.1"/>
    </source>
</evidence>
<comment type="caution">
    <text evidence="2">The sequence shown here is derived from an EMBL/GenBank/DDBJ whole genome shotgun (WGS) entry which is preliminary data.</text>
</comment>
<dbReference type="Proteomes" id="UP001279734">
    <property type="component" value="Unassembled WGS sequence"/>
</dbReference>
<protein>
    <submittedName>
        <fullName evidence="2">Uncharacterized protein</fullName>
    </submittedName>
</protein>
<dbReference type="AlphaFoldDB" id="A0AAD3THV7"/>
<evidence type="ECO:0000256" key="1">
    <source>
        <dbReference type="SAM" id="MobiDB-lite"/>
    </source>
</evidence>
<reference evidence="2" key="1">
    <citation type="submission" date="2023-05" db="EMBL/GenBank/DDBJ databases">
        <title>Nepenthes gracilis genome sequencing.</title>
        <authorList>
            <person name="Fukushima K."/>
        </authorList>
    </citation>
    <scope>NUCLEOTIDE SEQUENCE</scope>
    <source>
        <strain evidence="2">SING2019-196</strain>
    </source>
</reference>
<name>A0AAD3THV7_NEPGR</name>
<sequence>MRKHPYNLKNPQDVCRLTERVRREDINRNQEEKVPTRCFCHHYRVHQQRHLKAPDPSETQELTKTANIDATKEIDAPERSHSIGQTEEWTKEKAKGAARQSAMVGHRTSHLAGEAMP</sequence>
<feature type="region of interest" description="Disordered" evidence="1">
    <location>
        <begin position="74"/>
        <end position="117"/>
    </location>
</feature>
<evidence type="ECO:0000313" key="3">
    <source>
        <dbReference type="Proteomes" id="UP001279734"/>
    </source>
</evidence>
<organism evidence="2 3">
    <name type="scientific">Nepenthes gracilis</name>
    <name type="common">Slender pitcher plant</name>
    <dbReference type="NCBI Taxonomy" id="150966"/>
    <lineage>
        <taxon>Eukaryota</taxon>
        <taxon>Viridiplantae</taxon>
        <taxon>Streptophyta</taxon>
        <taxon>Embryophyta</taxon>
        <taxon>Tracheophyta</taxon>
        <taxon>Spermatophyta</taxon>
        <taxon>Magnoliopsida</taxon>
        <taxon>eudicotyledons</taxon>
        <taxon>Gunneridae</taxon>
        <taxon>Pentapetalae</taxon>
        <taxon>Caryophyllales</taxon>
        <taxon>Nepenthaceae</taxon>
        <taxon>Nepenthes</taxon>
    </lineage>
</organism>
<gene>
    <name evidence="2" type="ORF">Nepgr_030900</name>
</gene>
<dbReference type="EMBL" id="BSYO01000035">
    <property type="protein sequence ID" value="GMH29057.1"/>
    <property type="molecule type" value="Genomic_DNA"/>
</dbReference>
<proteinExistence type="predicted"/>
<keyword evidence="3" id="KW-1185">Reference proteome</keyword>